<feature type="compositionally biased region" description="Low complexity" evidence="1">
    <location>
        <begin position="135"/>
        <end position="145"/>
    </location>
</feature>
<evidence type="ECO:0000313" key="3">
    <source>
        <dbReference type="Proteomes" id="UP000663942"/>
    </source>
</evidence>
<sequence length="406" mass="43182">MSTMGRAQPAPATAGHDMSMMPMAPAPAGQTDPHASHDMSTMGQAQPAPPTAGHDMSTMPMAPAPAGQAEPHAGHDMSTMGQAHPAPAKAGHDMSMMPMAPAPAGQTDPHAGHDMSTMPMASAPAGQTDPHAGHDMAGMAGMAMPPDVPTGADNPGRPPQTPPPAGALDGPPHVADQIFSAGDMAAARRVLLAENGDIRVGAVMIDQLEATSVDGEEGYAWDAQGWYGGDIHRFWWKSEGEGEFGGELEEAELQALYSRAFTPYFDFQTGLRQTYRPEGDRTDLVVGVQGLAPYWFEVDAAAFLSNKGELTARAEAEYDQRITQKLILQPRAEVSLSAEDIPELGIGSGLSTLQVGARLRYEIHREFAPYVGVEWTRSFGDTRDFAEARGRSAEDTRVVVGIRAWF</sequence>
<keyword evidence="3" id="KW-1185">Reference proteome</keyword>
<feature type="compositionally biased region" description="Pro residues" evidence="1">
    <location>
        <begin position="156"/>
        <end position="165"/>
    </location>
</feature>
<dbReference type="Proteomes" id="UP000663942">
    <property type="component" value="Chromosome"/>
</dbReference>
<feature type="region of interest" description="Disordered" evidence="1">
    <location>
        <begin position="1"/>
        <end position="171"/>
    </location>
</feature>
<reference evidence="2 3" key="1">
    <citation type="submission" date="2020-09" db="EMBL/GenBank/DDBJ databases">
        <title>Brevundimonas sp. LVF1 isolated from an oligotrophic pond in Goettingen, Germany.</title>
        <authorList>
            <person name="Friedrich I."/>
            <person name="Klassen A."/>
            <person name="Neubauer H."/>
            <person name="Schneider D."/>
            <person name="Hertel R."/>
            <person name="Daniel R."/>
        </authorList>
    </citation>
    <scope>NUCLEOTIDE SEQUENCE [LARGE SCALE GENOMIC DNA]</scope>
    <source>
        <strain evidence="2 3">LVF1</strain>
    </source>
</reference>
<dbReference type="InterPro" id="IPR036709">
    <property type="entry name" value="Autotransporte_beta_dom_sf"/>
</dbReference>
<dbReference type="Pfam" id="PF05275">
    <property type="entry name" value="CopB"/>
    <property type="match status" value="1"/>
</dbReference>
<accession>A0ABX7SRN8</accession>
<evidence type="ECO:0000256" key="1">
    <source>
        <dbReference type="SAM" id="MobiDB-lite"/>
    </source>
</evidence>
<evidence type="ECO:0000313" key="2">
    <source>
        <dbReference type="EMBL" id="QTC89477.1"/>
    </source>
</evidence>
<organism evidence="2 3">
    <name type="scientific">Brevundimonas pondensis</name>
    <dbReference type="NCBI Taxonomy" id="2774189"/>
    <lineage>
        <taxon>Bacteria</taxon>
        <taxon>Pseudomonadati</taxon>
        <taxon>Pseudomonadota</taxon>
        <taxon>Alphaproteobacteria</taxon>
        <taxon>Caulobacterales</taxon>
        <taxon>Caulobacteraceae</taxon>
        <taxon>Brevundimonas</taxon>
    </lineage>
</organism>
<dbReference type="SUPFAM" id="SSF103515">
    <property type="entry name" value="Autotransporter"/>
    <property type="match status" value="1"/>
</dbReference>
<proteinExistence type="predicted"/>
<gene>
    <name evidence="2" type="ORF">IFE19_05200</name>
</gene>
<dbReference type="EMBL" id="CP062006">
    <property type="protein sequence ID" value="QTC89477.1"/>
    <property type="molecule type" value="Genomic_DNA"/>
</dbReference>
<protein>
    <submittedName>
        <fullName evidence="2">Copper resistance protein B</fullName>
    </submittedName>
</protein>
<dbReference type="InterPro" id="IPR007939">
    <property type="entry name" value="Cu-R_B_prcur"/>
</dbReference>
<name>A0ABX7SRN8_9CAUL</name>